<feature type="region of interest" description="Disordered" evidence="2">
    <location>
        <begin position="150"/>
        <end position="259"/>
    </location>
</feature>
<feature type="compositionally biased region" description="Polar residues" evidence="2">
    <location>
        <begin position="1"/>
        <end position="10"/>
    </location>
</feature>
<feature type="region of interest" description="Disordered" evidence="2">
    <location>
        <begin position="687"/>
        <end position="718"/>
    </location>
</feature>
<feature type="compositionally biased region" description="Polar residues" evidence="2">
    <location>
        <begin position="78"/>
        <end position="89"/>
    </location>
</feature>
<feature type="coiled-coil region" evidence="1">
    <location>
        <begin position="773"/>
        <end position="842"/>
    </location>
</feature>
<dbReference type="GeneID" id="19981089"/>
<protein>
    <submittedName>
        <fullName evidence="3">Uncharacterized protein</fullName>
    </submittedName>
</protein>
<feature type="compositionally biased region" description="Basic and acidic residues" evidence="2">
    <location>
        <begin position="18"/>
        <end position="27"/>
    </location>
</feature>
<dbReference type="Proteomes" id="UP000030678">
    <property type="component" value="Unassembled WGS sequence"/>
</dbReference>
<dbReference type="RefSeq" id="XP_008725165.1">
    <property type="nucleotide sequence ID" value="XM_008726943.1"/>
</dbReference>
<gene>
    <name evidence="3" type="ORF">G647_02596</name>
</gene>
<feature type="compositionally biased region" description="Polar residues" evidence="2">
    <location>
        <begin position="194"/>
        <end position="227"/>
    </location>
</feature>
<feature type="region of interest" description="Disordered" evidence="2">
    <location>
        <begin position="1"/>
        <end position="111"/>
    </location>
</feature>
<dbReference type="SUPFAM" id="SSF90257">
    <property type="entry name" value="Myosin rod fragments"/>
    <property type="match status" value="1"/>
</dbReference>
<feature type="compositionally biased region" description="Low complexity" evidence="2">
    <location>
        <begin position="29"/>
        <end position="45"/>
    </location>
</feature>
<name>V9DG25_9EURO</name>
<feature type="coiled-coil region" evidence="1">
    <location>
        <begin position="562"/>
        <end position="617"/>
    </location>
</feature>
<evidence type="ECO:0000313" key="3">
    <source>
        <dbReference type="EMBL" id="ETI25820.1"/>
    </source>
</evidence>
<evidence type="ECO:0000313" key="4">
    <source>
        <dbReference type="Proteomes" id="UP000030678"/>
    </source>
</evidence>
<dbReference type="EMBL" id="KB822703">
    <property type="protein sequence ID" value="ETI25820.1"/>
    <property type="molecule type" value="Genomic_DNA"/>
</dbReference>
<feature type="compositionally biased region" description="Polar residues" evidence="2">
    <location>
        <begin position="237"/>
        <end position="246"/>
    </location>
</feature>
<dbReference type="AlphaFoldDB" id="V9DG25"/>
<dbReference type="OrthoDB" id="6365728at2759"/>
<dbReference type="VEuPathDB" id="FungiDB:G647_02596"/>
<accession>V9DG25</accession>
<dbReference type="HOGENOM" id="CLU_010503_0_0_1"/>
<organism evidence="3 4">
    <name type="scientific">Cladophialophora carrionii CBS 160.54</name>
    <dbReference type="NCBI Taxonomy" id="1279043"/>
    <lineage>
        <taxon>Eukaryota</taxon>
        <taxon>Fungi</taxon>
        <taxon>Dikarya</taxon>
        <taxon>Ascomycota</taxon>
        <taxon>Pezizomycotina</taxon>
        <taxon>Eurotiomycetes</taxon>
        <taxon>Chaetothyriomycetidae</taxon>
        <taxon>Chaetothyriales</taxon>
        <taxon>Herpotrichiellaceae</taxon>
        <taxon>Cladophialophora</taxon>
    </lineage>
</organism>
<evidence type="ECO:0000256" key="1">
    <source>
        <dbReference type="SAM" id="Coils"/>
    </source>
</evidence>
<feature type="coiled-coil region" evidence="1">
    <location>
        <begin position="460"/>
        <end position="530"/>
    </location>
</feature>
<feature type="compositionally biased region" description="Polar residues" evidence="2">
    <location>
        <begin position="164"/>
        <end position="185"/>
    </location>
</feature>
<reference evidence="3 4" key="1">
    <citation type="submission" date="2013-03" db="EMBL/GenBank/DDBJ databases">
        <title>The Genome Sequence of Cladophialophora carrionii CBS 160.54.</title>
        <authorList>
            <consortium name="The Broad Institute Genomics Platform"/>
            <person name="Cuomo C."/>
            <person name="de Hoog S."/>
            <person name="Gorbushina A."/>
            <person name="Walker B."/>
            <person name="Young S.K."/>
            <person name="Zeng Q."/>
            <person name="Gargeya S."/>
            <person name="Fitzgerald M."/>
            <person name="Haas B."/>
            <person name="Abouelleil A."/>
            <person name="Allen A.W."/>
            <person name="Alvarado L."/>
            <person name="Arachchi H.M."/>
            <person name="Berlin A.M."/>
            <person name="Chapman S.B."/>
            <person name="Gainer-Dewar J."/>
            <person name="Goldberg J."/>
            <person name="Griggs A."/>
            <person name="Gujja S."/>
            <person name="Hansen M."/>
            <person name="Howarth C."/>
            <person name="Imamovic A."/>
            <person name="Ireland A."/>
            <person name="Larimer J."/>
            <person name="McCowan C."/>
            <person name="Murphy C."/>
            <person name="Pearson M."/>
            <person name="Poon T.W."/>
            <person name="Priest M."/>
            <person name="Roberts A."/>
            <person name="Saif S."/>
            <person name="Shea T."/>
            <person name="Sisk P."/>
            <person name="Sykes S."/>
            <person name="Wortman J."/>
            <person name="Nusbaum C."/>
            <person name="Birren B."/>
        </authorList>
    </citation>
    <scope>NUCLEOTIDE SEQUENCE [LARGE SCALE GENOMIC DNA]</scope>
    <source>
        <strain evidence="3 4">CBS 160.54</strain>
    </source>
</reference>
<proteinExistence type="predicted"/>
<keyword evidence="1" id="KW-0175">Coiled coil</keyword>
<sequence>MSTTAYQTNAKPRGRRGSHGESSERPARSRASSSASTKLSKTLSRTLDEVSIPRNSRPSSPAVYLYRQRTVDPRMSDPTVTPSRQSAISLKSDRHIPPPLQTGASSTPVSPTKPRAYTVHDVHQFEVHERGRRSPSPSKLWKHATTEAANKMKESPAVLPVQPPQSSHGLGWRTLSSRSLASMQPTVAEESEESAVTQVASPSPKQSISTPVPTTMATNSPRLSGSFSHEEDVAPSPRTSKSSLQDTAPARGPRTSASSLHEPLLGANLQGPAALVQQEATTAHPGTPGSFVHDGAAVPVVQMSRSPVCEPLVAPTPQGPVAFMQPRYHQHLADSVEAGVPVTSSPAPAAEMMVLQDFIPPAQSPLASPPLSPYIHQPMGSPPPQSLQYAHPYPYHHPQHFMANFPPAFYPTPFTPPTASFHYSGEIPRAGSAGAEDERAKLLEKVSNVLPDIDRLLHVYQESQGLLSEKENLVKQAEAQHLEETAKLRIELSACKEEYEKIIGEQASENLRLKDEIAAQGEKIKLLQDESHAVMDAHEGLTDLRVKCEKLTEKCESCRAFNDKLVKEKESVDEELQQLKRQLEEEKIQHEHDQAEKKKLEEQLHTVKDQLHDERTRHERVQCELRQAHEKEMATREEEHVRSLHEHKVGLSKIQLDLAGMITKHTQQKRELDLARATIAEHEQSLTEKAQELADTGRLQQAQLEHSRKHIEENAQRHRQEIAKLSEELSQSTAKHREEISKIQDASKKDLEQVRKLAAGRLMETTKKHQQREAELCEELATFRARVERLEGDLRAKCLELANARKDHERLQGNYKLTDKHHAQLAETMLNLRNKQAEWQRETERMDQILQKLRQLAPGNTNSDEFL</sequence>
<evidence type="ECO:0000256" key="2">
    <source>
        <dbReference type="SAM" id="MobiDB-lite"/>
    </source>
</evidence>